<dbReference type="AlphaFoldDB" id="A0A545SLL1"/>
<comment type="caution">
    <text evidence="1">The sequence shown here is derived from an EMBL/GenBank/DDBJ whole genome shotgun (WGS) entry which is preliminary data.</text>
</comment>
<dbReference type="PANTHER" id="PTHR43169">
    <property type="entry name" value="EXSB FAMILY PROTEIN"/>
    <property type="match status" value="1"/>
</dbReference>
<dbReference type="GO" id="GO:0016787">
    <property type="term" value="F:hydrolase activity"/>
    <property type="evidence" value="ECO:0007669"/>
    <property type="project" value="UniProtKB-KW"/>
</dbReference>
<keyword evidence="2" id="KW-1185">Reference proteome</keyword>
<dbReference type="InterPro" id="IPR014729">
    <property type="entry name" value="Rossmann-like_a/b/a_fold"/>
</dbReference>
<dbReference type="InterPro" id="IPR052188">
    <property type="entry name" value="Ni-pincer_cofactor_biosynth"/>
</dbReference>
<dbReference type="SUPFAM" id="SSF52402">
    <property type="entry name" value="Adenine nucleotide alpha hydrolases-like"/>
    <property type="match status" value="1"/>
</dbReference>
<reference evidence="1 2" key="1">
    <citation type="submission" date="2019-06" db="EMBL/GenBank/DDBJ databases">
        <title>A novel species of marine bacteria.</title>
        <authorList>
            <person name="Wang Y."/>
        </authorList>
    </citation>
    <scope>NUCLEOTIDE SEQUENCE [LARGE SCALE GENOMIC DNA]</scope>
    <source>
        <strain evidence="1 2">MA1-10</strain>
    </source>
</reference>
<dbReference type="EMBL" id="VICH01000018">
    <property type="protein sequence ID" value="TQV65726.1"/>
    <property type="molecule type" value="Genomic_DNA"/>
</dbReference>
<accession>A0A545SLL1</accession>
<protein>
    <submittedName>
        <fullName evidence="1">Adenine nucleotide alpha hydrolase</fullName>
    </submittedName>
</protein>
<name>A0A545SLL1_9RHOB</name>
<proteinExistence type="predicted"/>
<evidence type="ECO:0000313" key="1">
    <source>
        <dbReference type="EMBL" id="TQV65726.1"/>
    </source>
</evidence>
<gene>
    <name evidence="1" type="ORF">FIL88_16175</name>
</gene>
<dbReference type="RefSeq" id="WP_142854916.1">
    <property type="nucleotide sequence ID" value="NZ_FXWW01000012.1"/>
</dbReference>
<organism evidence="1 2">
    <name type="scientific">Aliiroseovarius halocynthiae</name>
    <dbReference type="NCBI Taxonomy" id="985055"/>
    <lineage>
        <taxon>Bacteria</taxon>
        <taxon>Pseudomonadati</taxon>
        <taxon>Pseudomonadota</taxon>
        <taxon>Alphaproteobacteria</taxon>
        <taxon>Rhodobacterales</taxon>
        <taxon>Paracoccaceae</taxon>
        <taxon>Aliiroseovarius</taxon>
    </lineage>
</organism>
<dbReference type="PANTHER" id="PTHR43169:SF2">
    <property type="entry name" value="NAD_GMP SYNTHASE DOMAIN-CONTAINING PROTEIN"/>
    <property type="match status" value="1"/>
</dbReference>
<evidence type="ECO:0000313" key="2">
    <source>
        <dbReference type="Proteomes" id="UP000315816"/>
    </source>
</evidence>
<dbReference type="Gene3D" id="3.40.50.620">
    <property type="entry name" value="HUPs"/>
    <property type="match status" value="1"/>
</dbReference>
<sequence>MTIDPLIRLHDVLCELPNLTVAVSGGVDSLTLAFTAARVVPGFSALHAVSPSVPPAATQRVKDYALRHNWPLKLIESGEFNDERYRANPHDRCYFCKSNLYATMAARSSGPLASGTNLDDLGDYRPGLIAAKEHGVRHPFVEAGIDKATLRQIAVQFGLADIAALPAQPCLASRIMTGLRIAPEDLEFVDKVEALLRDHVPGDLRCRVTADGVVIEADHLPTTATALAAAQCQKAGRIFLGHKPYQRGSAFVLPDTLEADQHHG</sequence>
<dbReference type="OrthoDB" id="9776919at2"/>
<keyword evidence="1" id="KW-0378">Hydrolase</keyword>
<dbReference type="Proteomes" id="UP000315816">
    <property type="component" value="Unassembled WGS sequence"/>
</dbReference>